<protein>
    <recommendedName>
        <fullName evidence="6">Mitotic checkpoint protein BUB3</fullName>
    </recommendedName>
</protein>
<dbReference type="InterPro" id="IPR001680">
    <property type="entry name" value="WD40_rpt"/>
</dbReference>
<dbReference type="AlphaFoldDB" id="A0A8T0GTA9"/>
<dbReference type="PROSITE" id="PS00678">
    <property type="entry name" value="WD_REPEATS_1"/>
    <property type="match status" value="1"/>
</dbReference>
<keyword evidence="2" id="KW-0677">Repeat</keyword>
<evidence type="ECO:0008006" key="6">
    <source>
        <dbReference type="Google" id="ProtNLM"/>
    </source>
</evidence>
<keyword evidence="1 3" id="KW-0853">WD repeat</keyword>
<dbReference type="PANTHER" id="PTHR10971">
    <property type="entry name" value="MRNA EXPORT FACTOR AND BUB3"/>
    <property type="match status" value="1"/>
</dbReference>
<evidence type="ECO:0000256" key="1">
    <source>
        <dbReference type="ARBA" id="ARBA00022574"/>
    </source>
</evidence>
<dbReference type="PRINTS" id="PR00320">
    <property type="entry name" value="GPROTEINBRPT"/>
</dbReference>
<reference evidence="4" key="1">
    <citation type="submission" date="2020-06" db="EMBL/GenBank/DDBJ databases">
        <title>WGS assembly of Ceratodon purpureus strain R40.</title>
        <authorList>
            <person name="Carey S.B."/>
            <person name="Jenkins J."/>
            <person name="Shu S."/>
            <person name="Lovell J.T."/>
            <person name="Sreedasyam A."/>
            <person name="Maumus F."/>
            <person name="Tiley G.P."/>
            <person name="Fernandez-Pozo N."/>
            <person name="Barry K."/>
            <person name="Chen C."/>
            <person name="Wang M."/>
            <person name="Lipzen A."/>
            <person name="Daum C."/>
            <person name="Saski C.A."/>
            <person name="Payton A.C."/>
            <person name="Mcbreen J.C."/>
            <person name="Conrad R.E."/>
            <person name="Kollar L.M."/>
            <person name="Olsson S."/>
            <person name="Huttunen S."/>
            <person name="Landis J.B."/>
            <person name="Wickett N.J."/>
            <person name="Johnson M.G."/>
            <person name="Rensing S.A."/>
            <person name="Grimwood J."/>
            <person name="Schmutz J."/>
            <person name="Mcdaniel S.F."/>
        </authorList>
    </citation>
    <scope>NUCLEOTIDE SEQUENCE</scope>
    <source>
        <strain evidence="4">R40</strain>
    </source>
</reference>
<dbReference type="Pfam" id="PF00400">
    <property type="entry name" value="WD40"/>
    <property type="match status" value="3"/>
</dbReference>
<dbReference type="EMBL" id="CM026430">
    <property type="protein sequence ID" value="KAG0562931.1"/>
    <property type="molecule type" value="Genomic_DNA"/>
</dbReference>
<dbReference type="PROSITE" id="PS50294">
    <property type="entry name" value="WD_REPEATS_REGION"/>
    <property type="match status" value="1"/>
</dbReference>
<evidence type="ECO:0000313" key="5">
    <source>
        <dbReference type="Proteomes" id="UP000822688"/>
    </source>
</evidence>
<dbReference type="SUPFAM" id="SSF50978">
    <property type="entry name" value="WD40 repeat-like"/>
    <property type="match status" value="1"/>
</dbReference>
<feature type="repeat" description="WD" evidence="3">
    <location>
        <begin position="100"/>
        <end position="141"/>
    </location>
</feature>
<evidence type="ECO:0000256" key="3">
    <source>
        <dbReference type="PROSITE-ProRule" id="PRU00221"/>
    </source>
</evidence>
<organism evidence="4 5">
    <name type="scientific">Ceratodon purpureus</name>
    <name type="common">Fire moss</name>
    <name type="synonym">Dicranum purpureum</name>
    <dbReference type="NCBI Taxonomy" id="3225"/>
    <lineage>
        <taxon>Eukaryota</taxon>
        <taxon>Viridiplantae</taxon>
        <taxon>Streptophyta</taxon>
        <taxon>Embryophyta</taxon>
        <taxon>Bryophyta</taxon>
        <taxon>Bryophytina</taxon>
        <taxon>Bryopsida</taxon>
        <taxon>Dicranidae</taxon>
        <taxon>Pseudoditrichales</taxon>
        <taxon>Ditrichaceae</taxon>
        <taxon>Ceratodon</taxon>
    </lineage>
</organism>
<dbReference type="InterPro" id="IPR019775">
    <property type="entry name" value="WD40_repeat_CS"/>
</dbReference>
<sequence>MGTRRDGSFLGRELDTVLWPLPGDGVTKLRFSDHSGRLLVSSWDSKLRLYDIASHTMKAEFQCQGPVLDGCFHDDGSGYSACADSNLTRYDFNTGSETTLGSHDGPICSLEYSPATGQVISGSWDKTLRCWDARSSSLAGTYAQPGEVSCMSLLEHRLVVATEGRHVLVYDVRKMSEAEQSTETHVRFQTRSVCCSPDGTGFAMGSIDGRVIIDWFDPSEAQAKKYVFKCHRKGEGGPKIFYPVNALAFHPLYGTLATGGGDRHVNVWDVHSRKRLYQYSKCPNSISSLAFNRDGRLLAIASSSTFEESDESTGPVKIFVRTVGEGEAKPVRRSAQ</sequence>
<accession>A0A8T0GTA9</accession>
<name>A0A8T0GTA9_CERPU</name>
<feature type="repeat" description="WD" evidence="3">
    <location>
        <begin position="244"/>
        <end position="278"/>
    </location>
</feature>
<comment type="caution">
    <text evidence="4">The sequence shown here is derived from an EMBL/GenBank/DDBJ whole genome shotgun (WGS) entry which is preliminary data.</text>
</comment>
<gene>
    <name evidence="4" type="ORF">KC19_9G183900</name>
</gene>
<dbReference type="Gene3D" id="2.130.10.10">
    <property type="entry name" value="YVTN repeat-like/Quinoprotein amine dehydrogenase"/>
    <property type="match status" value="1"/>
</dbReference>
<dbReference type="PROSITE" id="PS50082">
    <property type="entry name" value="WD_REPEATS_2"/>
    <property type="match status" value="2"/>
</dbReference>
<dbReference type="InterPro" id="IPR020472">
    <property type="entry name" value="WD40_PAC1"/>
</dbReference>
<proteinExistence type="predicted"/>
<dbReference type="InterPro" id="IPR036322">
    <property type="entry name" value="WD40_repeat_dom_sf"/>
</dbReference>
<dbReference type="InterPro" id="IPR015943">
    <property type="entry name" value="WD40/YVTN_repeat-like_dom_sf"/>
</dbReference>
<dbReference type="Proteomes" id="UP000822688">
    <property type="component" value="Chromosome 9"/>
</dbReference>
<keyword evidence="5" id="KW-1185">Reference proteome</keyword>
<evidence type="ECO:0000256" key="2">
    <source>
        <dbReference type="ARBA" id="ARBA00022737"/>
    </source>
</evidence>
<evidence type="ECO:0000313" key="4">
    <source>
        <dbReference type="EMBL" id="KAG0562931.1"/>
    </source>
</evidence>
<dbReference type="SMART" id="SM00320">
    <property type="entry name" value="WD40"/>
    <property type="match status" value="6"/>
</dbReference>